<feature type="compositionally biased region" description="Low complexity" evidence="1">
    <location>
        <begin position="182"/>
        <end position="193"/>
    </location>
</feature>
<gene>
    <name evidence="3" type="ORF">SBRCBS47491_007757</name>
</gene>
<reference evidence="3 4" key="1">
    <citation type="submission" date="2024-01" db="EMBL/GenBank/DDBJ databases">
        <authorList>
            <person name="Allen C."/>
            <person name="Tagirdzhanova G."/>
        </authorList>
    </citation>
    <scope>NUCLEOTIDE SEQUENCE [LARGE SCALE GENOMIC DNA]</scope>
</reference>
<feature type="transmembrane region" description="Helical" evidence="2">
    <location>
        <begin position="295"/>
        <end position="319"/>
    </location>
</feature>
<feature type="region of interest" description="Disordered" evidence="1">
    <location>
        <begin position="621"/>
        <end position="657"/>
    </location>
</feature>
<keyword evidence="4" id="KW-1185">Reference proteome</keyword>
<evidence type="ECO:0000256" key="1">
    <source>
        <dbReference type="SAM" id="MobiDB-lite"/>
    </source>
</evidence>
<feature type="region of interest" description="Disordered" evidence="1">
    <location>
        <begin position="524"/>
        <end position="545"/>
    </location>
</feature>
<name>A0ABP0CFS5_9PEZI</name>
<feature type="compositionally biased region" description="Low complexity" evidence="1">
    <location>
        <begin position="209"/>
        <end position="222"/>
    </location>
</feature>
<dbReference type="EMBL" id="CAWUHC010000091">
    <property type="protein sequence ID" value="CAK7230934.1"/>
    <property type="molecule type" value="Genomic_DNA"/>
</dbReference>
<organism evidence="3 4">
    <name type="scientific">Sporothrix bragantina</name>
    <dbReference type="NCBI Taxonomy" id="671064"/>
    <lineage>
        <taxon>Eukaryota</taxon>
        <taxon>Fungi</taxon>
        <taxon>Dikarya</taxon>
        <taxon>Ascomycota</taxon>
        <taxon>Pezizomycotina</taxon>
        <taxon>Sordariomycetes</taxon>
        <taxon>Sordariomycetidae</taxon>
        <taxon>Ophiostomatales</taxon>
        <taxon>Ophiostomataceae</taxon>
        <taxon>Sporothrix</taxon>
    </lineage>
</organism>
<feature type="compositionally biased region" description="Low complexity" evidence="1">
    <location>
        <begin position="273"/>
        <end position="291"/>
    </location>
</feature>
<proteinExistence type="predicted"/>
<feature type="region of interest" description="Disordered" evidence="1">
    <location>
        <begin position="685"/>
        <end position="717"/>
    </location>
</feature>
<keyword evidence="2" id="KW-0812">Transmembrane</keyword>
<feature type="compositionally biased region" description="Gly residues" evidence="1">
    <location>
        <begin position="705"/>
        <end position="717"/>
    </location>
</feature>
<feature type="region of interest" description="Disordered" evidence="1">
    <location>
        <begin position="168"/>
        <end position="222"/>
    </location>
</feature>
<feature type="compositionally biased region" description="Polar residues" evidence="1">
    <location>
        <begin position="263"/>
        <end position="272"/>
    </location>
</feature>
<evidence type="ECO:0000313" key="4">
    <source>
        <dbReference type="Proteomes" id="UP001642406"/>
    </source>
</evidence>
<comment type="caution">
    <text evidence="3">The sequence shown here is derived from an EMBL/GenBank/DDBJ whole genome shotgun (WGS) entry which is preliminary data.</text>
</comment>
<feature type="compositionally biased region" description="Gly residues" evidence="1">
    <location>
        <begin position="350"/>
        <end position="360"/>
    </location>
</feature>
<feature type="region of interest" description="Disordered" evidence="1">
    <location>
        <begin position="424"/>
        <end position="445"/>
    </location>
</feature>
<feature type="compositionally biased region" description="Gly residues" evidence="1">
    <location>
        <begin position="529"/>
        <end position="538"/>
    </location>
</feature>
<keyword evidence="2" id="KW-0472">Membrane</keyword>
<evidence type="ECO:0000313" key="3">
    <source>
        <dbReference type="EMBL" id="CAK7230934.1"/>
    </source>
</evidence>
<feature type="region of interest" description="Disordered" evidence="1">
    <location>
        <begin position="263"/>
        <end position="291"/>
    </location>
</feature>
<evidence type="ECO:0000256" key="2">
    <source>
        <dbReference type="SAM" id="Phobius"/>
    </source>
</evidence>
<accession>A0ABP0CFS5</accession>
<protein>
    <submittedName>
        <fullName evidence="3">Uncharacterized protein</fullName>
    </submittedName>
</protein>
<sequence length="717" mass="74923">MTTAALHGGTAPLAALTTVFTPPCPTSWLVTTTKLPSQYPLFPAAAPIATCDPPNWASNLGGEGFQYYSPAICPDGFEVGPNCMLTGAPRTTEGFPALAADETVAFCVPSGQTCTSDTTDFRGGIWGVLRTATGASVTVTVGPAMQIRWRDVDLSILATHPLTPGLTLAGAATSTPAPPAPTSTTPPAVTPTSITKLTPEAGTSSTQNTDTTSASSSPQQTTTTAAAGFVTLKGKSTQLSSTTQQPITSTLTVVSAGSTFKSTVVTSPTSVAPSPNGVGGSTTSNSTSSSSNKKAFAATITMACLLSIAAAAIIIFLILSRRRYLRQQQQQQQNQKQEHMSGGVLEDGRGAGNNGSGGVSDGSSSIGLSSVGVGAWVQRRKPRWRVAWRRARAWWSSVRLLPWQRSQGPLTGDNLQRLWRRRHRQAPSPIPPPPPQKPTQRARTPLAELPTSERALADFAELEGSPVPEIMLEGEDDVDDGDTDSYMSIQKFKGIPSKRPGTGNSNNVNRLSWMSRLSRYMRGGRSTPGVGGAGGGGRDTPSSIYDDVAAGRSVISRASTRSSRWTRADTASVMTGRGGLDDDDCPYNAVDDIHNESSWAAFSQSREGLGRLLLVKQNGGVAGGRCPDGPPRRGHTRGLSAPNNGSSSNNIPRLPSPAMTVVSDRMNTPSLLSADANRFSRLSNGTFGRMDSFISRDGSRTGDASSGGGGGGGRMTP</sequence>
<dbReference type="Proteomes" id="UP001642406">
    <property type="component" value="Unassembled WGS sequence"/>
</dbReference>
<feature type="region of interest" description="Disordered" evidence="1">
    <location>
        <begin position="329"/>
        <end position="364"/>
    </location>
</feature>
<keyword evidence="2" id="KW-1133">Transmembrane helix</keyword>
<feature type="compositionally biased region" description="Polar residues" evidence="1">
    <location>
        <begin position="641"/>
        <end position="651"/>
    </location>
</feature>
<feature type="compositionally biased region" description="Pro residues" evidence="1">
    <location>
        <begin position="428"/>
        <end position="437"/>
    </location>
</feature>